<sequence length="449" mass="48989">MRARAVGLYKAISRILEDFDAIARANPNASPKWQDVLGQFSMVSMELFNIVEDIKKVSKTRIDMIGSACETAEKVIAESRKNYGLGARQGANLGPTLDKAQAAKIQEQEGLLRAAVNYGEGLRVPGDQRQMYSSLPSHLVDVLPFGDGAHNFGDNSGVYPKNTSTFVPNVVNAQGNPMQVSGGQLLGRPAPSPGATGTPNFENVSTPPMPYANSPRSGTNMMNTPSPQQHLTAQQHRQKLMQTSQQQQLHAQQQLRPSASGMLAQSAIPQLQDLQGQSQQKLQVPGQQQMQYNQALSQQYQNRQMQAGRMQPGMSQSQLNQGNQLRSHISQFTGAANSAMFTAAQASSNSQMMANIPGSMQSQSLLPQMQGLNQYSLTGGHPQRSHPSQMLTDQMFGMGGANSTSMMGMQQQQQFNMQANAQNLQQGMTGLQNQTQNPNFPQQRQQNQQ</sequence>
<dbReference type="OMA" id="GYGNMQT"/>
<feature type="compositionally biased region" description="Polar residues" evidence="1">
    <location>
        <begin position="195"/>
        <end position="206"/>
    </location>
</feature>
<proteinExistence type="predicted"/>
<dbReference type="PANTHER" id="PTHR35552:SF1">
    <property type="entry name" value="MEDIATOR OF RNA POLYMERASE II TRANSCRIPTION SUBUNIT 8"/>
    <property type="match status" value="1"/>
</dbReference>
<dbReference type="PANTHER" id="PTHR35552">
    <property type="entry name" value="MEDIATOR OF RNA POLYMERASE II TRANSCRIPTION SUBUNIT 8"/>
    <property type="match status" value="1"/>
</dbReference>
<dbReference type="STRING" id="39946.B8AK55"/>
<accession>B8AK55</accession>
<dbReference type="HOGENOM" id="CLU_037260_0_0_1"/>
<feature type="region of interest" description="Disordered" evidence="1">
    <location>
        <begin position="179"/>
        <end position="262"/>
    </location>
</feature>
<dbReference type="AlphaFoldDB" id="B8AK55"/>
<feature type="region of interest" description="Disordered" evidence="1">
    <location>
        <begin position="422"/>
        <end position="449"/>
    </location>
</feature>
<evidence type="ECO:0008006" key="4">
    <source>
        <dbReference type="Google" id="ProtNLM"/>
    </source>
</evidence>
<evidence type="ECO:0000313" key="3">
    <source>
        <dbReference type="Proteomes" id="UP000007015"/>
    </source>
</evidence>
<dbReference type="GO" id="GO:0050832">
    <property type="term" value="P:defense response to fungus"/>
    <property type="evidence" value="ECO:0007669"/>
    <property type="project" value="EnsemblPlants"/>
</dbReference>
<dbReference type="GO" id="GO:0016592">
    <property type="term" value="C:mediator complex"/>
    <property type="evidence" value="ECO:0007669"/>
    <property type="project" value="EnsemblPlants"/>
</dbReference>
<feature type="compositionally biased region" description="Polar residues" evidence="1">
    <location>
        <begin position="214"/>
        <end position="235"/>
    </location>
</feature>
<dbReference type="EMBL" id="CM000128">
    <property type="protein sequence ID" value="EEC75511.1"/>
    <property type="molecule type" value="Genomic_DNA"/>
</dbReference>
<evidence type="ECO:0000313" key="2">
    <source>
        <dbReference type="EMBL" id="EEC75511.1"/>
    </source>
</evidence>
<reference evidence="2 3" key="1">
    <citation type="journal article" date="2005" name="PLoS Biol.">
        <title>The genomes of Oryza sativa: a history of duplications.</title>
        <authorList>
            <person name="Yu J."/>
            <person name="Wang J."/>
            <person name="Lin W."/>
            <person name="Li S."/>
            <person name="Li H."/>
            <person name="Zhou J."/>
            <person name="Ni P."/>
            <person name="Dong W."/>
            <person name="Hu S."/>
            <person name="Zeng C."/>
            <person name="Zhang J."/>
            <person name="Zhang Y."/>
            <person name="Li R."/>
            <person name="Xu Z."/>
            <person name="Li S."/>
            <person name="Li X."/>
            <person name="Zheng H."/>
            <person name="Cong L."/>
            <person name="Lin L."/>
            <person name="Yin J."/>
            <person name="Geng J."/>
            <person name="Li G."/>
            <person name="Shi J."/>
            <person name="Liu J."/>
            <person name="Lv H."/>
            <person name="Li J."/>
            <person name="Wang J."/>
            <person name="Deng Y."/>
            <person name="Ran L."/>
            <person name="Shi X."/>
            <person name="Wang X."/>
            <person name="Wu Q."/>
            <person name="Li C."/>
            <person name="Ren X."/>
            <person name="Wang J."/>
            <person name="Wang X."/>
            <person name="Li D."/>
            <person name="Liu D."/>
            <person name="Zhang X."/>
            <person name="Ji Z."/>
            <person name="Zhao W."/>
            <person name="Sun Y."/>
            <person name="Zhang Z."/>
            <person name="Bao J."/>
            <person name="Han Y."/>
            <person name="Dong L."/>
            <person name="Ji J."/>
            <person name="Chen P."/>
            <person name="Wu S."/>
            <person name="Liu J."/>
            <person name="Xiao Y."/>
            <person name="Bu D."/>
            <person name="Tan J."/>
            <person name="Yang L."/>
            <person name="Ye C."/>
            <person name="Zhang J."/>
            <person name="Xu J."/>
            <person name="Zhou Y."/>
            <person name="Yu Y."/>
            <person name="Zhang B."/>
            <person name="Zhuang S."/>
            <person name="Wei H."/>
            <person name="Liu B."/>
            <person name="Lei M."/>
            <person name="Yu H."/>
            <person name="Li Y."/>
            <person name="Xu H."/>
            <person name="Wei S."/>
            <person name="He X."/>
            <person name="Fang L."/>
            <person name="Zhang Z."/>
            <person name="Zhang Y."/>
            <person name="Huang X."/>
            <person name="Su Z."/>
            <person name="Tong W."/>
            <person name="Li J."/>
            <person name="Tong Z."/>
            <person name="Li S."/>
            <person name="Ye J."/>
            <person name="Wang L."/>
            <person name="Fang L."/>
            <person name="Lei T."/>
            <person name="Chen C."/>
            <person name="Chen H."/>
            <person name="Xu Z."/>
            <person name="Li H."/>
            <person name="Huang H."/>
            <person name="Zhang F."/>
            <person name="Xu H."/>
            <person name="Li N."/>
            <person name="Zhao C."/>
            <person name="Li S."/>
            <person name="Dong L."/>
            <person name="Huang Y."/>
            <person name="Li L."/>
            <person name="Xi Y."/>
            <person name="Qi Q."/>
            <person name="Li W."/>
            <person name="Zhang B."/>
            <person name="Hu W."/>
            <person name="Zhang Y."/>
            <person name="Tian X."/>
            <person name="Jiao Y."/>
            <person name="Liang X."/>
            <person name="Jin J."/>
            <person name="Gao L."/>
            <person name="Zheng W."/>
            <person name="Hao B."/>
            <person name="Liu S."/>
            <person name="Wang W."/>
            <person name="Yuan L."/>
            <person name="Cao M."/>
            <person name="McDermott J."/>
            <person name="Samudrala R."/>
            <person name="Wang J."/>
            <person name="Wong G.K."/>
            <person name="Yang H."/>
        </authorList>
    </citation>
    <scope>NUCLEOTIDE SEQUENCE [LARGE SCALE GENOMIC DNA]</scope>
    <source>
        <strain evidence="3">cv. 93-11</strain>
    </source>
</reference>
<dbReference type="InterPro" id="IPR038795">
    <property type="entry name" value="MED8_plant"/>
</dbReference>
<dbReference type="GO" id="GO:0009909">
    <property type="term" value="P:regulation of flower development"/>
    <property type="evidence" value="ECO:0007669"/>
    <property type="project" value="EnsemblPlants"/>
</dbReference>
<keyword evidence="3" id="KW-1185">Reference proteome</keyword>
<organism evidence="2 3">
    <name type="scientific">Oryza sativa subsp. indica</name>
    <name type="common">Rice</name>
    <dbReference type="NCBI Taxonomy" id="39946"/>
    <lineage>
        <taxon>Eukaryota</taxon>
        <taxon>Viridiplantae</taxon>
        <taxon>Streptophyta</taxon>
        <taxon>Embryophyta</taxon>
        <taxon>Tracheophyta</taxon>
        <taxon>Spermatophyta</taxon>
        <taxon>Magnoliopsida</taxon>
        <taxon>Liliopsida</taxon>
        <taxon>Poales</taxon>
        <taxon>Poaceae</taxon>
        <taxon>BOP clade</taxon>
        <taxon>Oryzoideae</taxon>
        <taxon>Oryzeae</taxon>
        <taxon>Oryzinae</taxon>
        <taxon>Oryza</taxon>
        <taxon>Oryza sativa</taxon>
    </lineage>
</organism>
<feature type="compositionally biased region" description="Low complexity" evidence="1">
    <location>
        <begin position="240"/>
        <end position="255"/>
    </location>
</feature>
<protein>
    <recommendedName>
        <fullName evidence="4">Mediator of RNA polymerase II transcription subunit 8</fullName>
    </recommendedName>
</protein>
<evidence type="ECO:0000256" key="1">
    <source>
        <dbReference type="SAM" id="MobiDB-lite"/>
    </source>
</evidence>
<name>B8AK55_ORYSI</name>
<dbReference type="Proteomes" id="UP000007015">
    <property type="component" value="Chromosome 3"/>
</dbReference>
<gene>
    <name evidence="2" type="ORF">OsI_12113</name>
</gene>
<dbReference type="Gramene" id="BGIOSGA012906-TA">
    <property type="protein sequence ID" value="BGIOSGA012906-PA"/>
    <property type="gene ID" value="BGIOSGA012906"/>
</dbReference>